<dbReference type="Pfam" id="PF04321">
    <property type="entry name" value="RmlD_sub_bind"/>
    <property type="match status" value="1"/>
</dbReference>
<organism evidence="4 5">
    <name type="scientific">Slackia heliotrinireducens (strain ATCC 29202 / DSM 20476 / NCTC 11029 / RHS 1)</name>
    <name type="common">Peptococcus heliotrinreducens</name>
    <dbReference type="NCBI Taxonomy" id="471855"/>
    <lineage>
        <taxon>Bacteria</taxon>
        <taxon>Bacillati</taxon>
        <taxon>Actinomycetota</taxon>
        <taxon>Coriobacteriia</taxon>
        <taxon>Eggerthellales</taxon>
        <taxon>Eggerthellaceae</taxon>
        <taxon>Slackia</taxon>
    </lineage>
</organism>
<accession>C7N5M9</accession>
<dbReference type="KEGG" id="shi:Shel_11820"/>
<dbReference type="GO" id="GO:0019305">
    <property type="term" value="P:dTDP-rhamnose biosynthetic process"/>
    <property type="evidence" value="ECO:0007669"/>
    <property type="project" value="UniProtKB-UniPathway"/>
</dbReference>
<dbReference type="CDD" id="cd05254">
    <property type="entry name" value="dTDP_HR_like_SDR_e"/>
    <property type="match status" value="1"/>
</dbReference>
<evidence type="ECO:0000313" key="5">
    <source>
        <dbReference type="Proteomes" id="UP000002026"/>
    </source>
</evidence>
<evidence type="ECO:0000259" key="3">
    <source>
        <dbReference type="Pfam" id="PF04321"/>
    </source>
</evidence>
<keyword evidence="2" id="KW-0560">Oxidoreductase</keyword>
<dbReference type="EC" id="1.1.1.133" evidence="2"/>
<keyword evidence="2" id="KW-0521">NADP</keyword>
<protein>
    <recommendedName>
        <fullName evidence="2">dTDP-4-dehydrorhamnose reductase</fullName>
        <ecNumber evidence="2">1.1.1.133</ecNumber>
    </recommendedName>
</protein>
<dbReference type="InterPro" id="IPR029903">
    <property type="entry name" value="RmlD-like-bd"/>
</dbReference>
<dbReference type="InterPro" id="IPR036291">
    <property type="entry name" value="NAD(P)-bd_dom_sf"/>
</dbReference>
<dbReference type="AlphaFoldDB" id="C7N5M9"/>
<dbReference type="Proteomes" id="UP000002026">
    <property type="component" value="Chromosome"/>
</dbReference>
<keyword evidence="5" id="KW-1185">Reference proteome</keyword>
<reference evidence="4 5" key="1">
    <citation type="journal article" date="2009" name="Stand. Genomic Sci.">
        <title>Complete genome sequence of Slackia heliotrinireducens type strain (RHS 1).</title>
        <authorList>
            <person name="Pukall R."/>
            <person name="Lapidus A."/>
            <person name="Nolan M."/>
            <person name="Copeland A."/>
            <person name="Glavina Del Rio T."/>
            <person name="Lucas S."/>
            <person name="Chen F."/>
            <person name="Tice H."/>
            <person name="Cheng J.F."/>
            <person name="Chertkov O."/>
            <person name="Bruce D."/>
            <person name="Goodwin L."/>
            <person name="Kuske C."/>
            <person name="Brettin T."/>
            <person name="Detter J.C."/>
            <person name="Han C."/>
            <person name="Pitluck S."/>
            <person name="Pati A."/>
            <person name="Mavrommatis K."/>
            <person name="Ivanova N."/>
            <person name="Ovchinnikova G."/>
            <person name="Chen A."/>
            <person name="Palaniappan K."/>
            <person name="Schneider S."/>
            <person name="Rohde M."/>
            <person name="Chain P."/>
            <person name="D'haeseleer P."/>
            <person name="Goker M."/>
            <person name="Bristow J."/>
            <person name="Eisen J.A."/>
            <person name="Markowitz V."/>
            <person name="Kyrpides N.C."/>
            <person name="Klenk H.P."/>
            <person name="Hugenholtz P."/>
        </authorList>
    </citation>
    <scope>NUCLEOTIDE SEQUENCE [LARGE SCALE GENOMIC DNA]</scope>
    <source>
        <strain evidence="5">ATCC 29202 / DSM 20476 / NCTC 11029 / RHS 1</strain>
    </source>
</reference>
<dbReference type="STRING" id="471855.Shel_11820"/>
<dbReference type="UniPathway" id="UPA00124"/>
<dbReference type="SUPFAM" id="SSF51735">
    <property type="entry name" value="NAD(P)-binding Rossmann-fold domains"/>
    <property type="match status" value="1"/>
</dbReference>
<dbReference type="HOGENOM" id="CLU_045518_1_2_11"/>
<dbReference type="InterPro" id="IPR005913">
    <property type="entry name" value="dTDP_dehydrorham_reduct"/>
</dbReference>
<evidence type="ECO:0000313" key="4">
    <source>
        <dbReference type="EMBL" id="ACV22214.1"/>
    </source>
</evidence>
<evidence type="ECO:0000256" key="1">
    <source>
        <dbReference type="ARBA" id="ARBA00010944"/>
    </source>
</evidence>
<comment type="similarity">
    <text evidence="1 2">Belongs to the dTDP-4-dehydrorhamnose reductase family.</text>
</comment>
<comment type="function">
    <text evidence="2">Catalyzes the reduction of dTDP-6-deoxy-L-lyxo-4-hexulose to yield dTDP-L-rhamnose.</text>
</comment>
<dbReference type="PANTHER" id="PTHR10491:SF4">
    <property type="entry name" value="METHIONINE ADENOSYLTRANSFERASE 2 SUBUNIT BETA"/>
    <property type="match status" value="1"/>
</dbReference>
<dbReference type="EMBL" id="CP001684">
    <property type="protein sequence ID" value="ACV22214.1"/>
    <property type="molecule type" value="Genomic_DNA"/>
</dbReference>
<gene>
    <name evidence="4" type="ordered locus">Shel_11820</name>
</gene>
<dbReference type="PANTHER" id="PTHR10491">
    <property type="entry name" value="DTDP-4-DEHYDRORHAMNOSE REDUCTASE"/>
    <property type="match status" value="1"/>
</dbReference>
<dbReference type="eggNOG" id="COG1091">
    <property type="taxonomic scope" value="Bacteria"/>
</dbReference>
<evidence type="ECO:0000256" key="2">
    <source>
        <dbReference type="RuleBase" id="RU364082"/>
    </source>
</evidence>
<feature type="domain" description="RmlD-like substrate binding" evidence="3">
    <location>
        <begin position="9"/>
        <end position="280"/>
    </location>
</feature>
<dbReference type="Gene3D" id="3.40.50.720">
    <property type="entry name" value="NAD(P)-binding Rossmann-like Domain"/>
    <property type="match status" value="1"/>
</dbReference>
<name>C7N5M9_SLAHD</name>
<dbReference type="RefSeq" id="WP_012798317.1">
    <property type="nucleotide sequence ID" value="NC_013165.1"/>
</dbReference>
<dbReference type="GO" id="GO:0008831">
    <property type="term" value="F:dTDP-4-dehydrorhamnose reductase activity"/>
    <property type="evidence" value="ECO:0007669"/>
    <property type="project" value="UniProtKB-EC"/>
</dbReference>
<dbReference type="GO" id="GO:0005829">
    <property type="term" value="C:cytosol"/>
    <property type="evidence" value="ECO:0007669"/>
    <property type="project" value="TreeGrafter"/>
</dbReference>
<sequence>MTFGPKRVVWIAGATGRLGRSIEYHLDHDTYSIHTTDRELNVTNLDMVTTFAESYRPEFIINCAGIADKDVCAANPDEAYRVNALGARNLAVASHYLGATIIQISTDDVFRSTKPNSAPLSEFERTNPSFTYGKSKEAGEVLVRELNPRHVILRSSWIYTARKDDFLRMHIADAKAGREIEVPADQFGSPTSSDTFCKVLMSIMETGEYGTFHLSCEGLCSRYEFIKRALELAGASTVNMVGTYDPDKAFHVELDNMMIRLTGLAKMPSWKDDLEEYMRNHRLLG</sequence>
<comment type="pathway">
    <text evidence="2">Carbohydrate biosynthesis; dTDP-L-rhamnose biosynthesis.</text>
</comment>
<dbReference type="Gene3D" id="3.90.25.10">
    <property type="entry name" value="UDP-galactose 4-epimerase, domain 1"/>
    <property type="match status" value="1"/>
</dbReference>
<proteinExistence type="inferred from homology"/>